<keyword evidence="3" id="KW-1185">Reference proteome</keyword>
<evidence type="ECO:0000313" key="2">
    <source>
        <dbReference type="EMBL" id="MDW0115112.1"/>
    </source>
</evidence>
<evidence type="ECO:0000256" key="1">
    <source>
        <dbReference type="SAM" id="Phobius"/>
    </source>
</evidence>
<dbReference type="Proteomes" id="UP001282284">
    <property type="component" value="Unassembled WGS sequence"/>
</dbReference>
<feature type="transmembrane region" description="Helical" evidence="1">
    <location>
        <begin position="7"/>
        <end position="31"/>
    </location>
</feature>
<reference evidence="2 3" key="1">
    <citation type="submission" date="2023-06" db="EMBL/GenBank/DDBJ databases">
        <title>Sporosarcina sp. nov., isolated from Korean traditional fermented seafood 'Jeotgal'.</title>
        <authorList>
            <person name="Yang A.I."/>
            <person name="Shin N.-R."/>
        </authorList>
    </citation>
    <scope>NUCLEOTIDE SEQUENCE [LARGE SCALE GENOMIC DNA]</scope>
    <source>
        <strain evidence="2 3">KCTC13119</strain>
    </source>
</reference>
<name>A0ABU4GFI5_9BACL</name>
<gene>
    <name evidence="2" type="ORF">QT711_18280</name>
</gene>
<accession>A0ABU4GFI5</accession>
<dbReference type="EMBL" id="JAUBDI010000030">
    <property type="protein sequence ID" value="MDW0115112.1"/>
    <property type="molecule type" value="Genomic_DNA"/>
</dbReference>
<keyword evidence="1" id="KW-0812">Transmembrane</keyword>
<keyword evidence="1" id="KW-0472">Membrane</keyword>
<evidence type="ECO:0000313" key="3">
    <source>
        <dbReference type="Proteomes" id="UP001282284"/>
    </source>
</evidence>
<feature type="transmembrane region" description="Helical" evidence="1">
    <location>
        <begin position="37"/>
        <end position="55"/>
    </location>
</feature>
<protein>
    <submittedName>
        <fullName evidence="2">Uncharacterized protein</fullName>
    </submittedName>
</protein>
<comment type="caution">
    <text evidence="2">The sequence shown here is derived from an EMBL/GenBank/DDBJ whole genome shotgun (WGS) entry which is preliminary data.</text>
</comment>
<sequence>MKDKDKGVLYAHMFVGTLGLMIVGLSLLHQFFETRSLGSILALIGFPLVMIYLNYIESKSGVPKKIIIIRSIIATLLIIIYYLAMIY</sequence>
<proteinExistence type="predicted"/>
<organism evidence="2 3">
    <name type="scientific">Sporosarcina saromensis</name>
    <dbReference type="NCBI Taxonomy" id="359365"/>
    <lineage>
        <taxon>Bacteria</taxon>
        <taxon>Bacillati</taxon>
        <taxon>Bacillota</taxon>
        <taxon>Bacilli</taxon>
        <taxon>Bacillales</taxon>
        <taxon>Caryophanaceae</taxon>
        <taxon>Sporosarcina</taxon>
    </lineage>
</organism>
<dbReference type="RefSeq" id="WP_317946679.1">
    <property type="nucleotide sequence ID" value="NZ_JAUBDI010000030.1"/>
</dbReference>
<feature type="transmembrane region" description="Helical" evidence="1">
    <location>
        <begin position="67"/>
        <end position="84"/>
    </location>
</feature>
<keyword evidence="1" id="KW-1133">Transmembrane helix</keyword>